<organism evidence="2 3">
    <name type="scientific">Lonepinella koalarum</name>
    <dbReference type="NCBI Taxonomy" id="53417"/>
    <lineage>
        <taxon>Bacteria</taxon>
        <taxon>Pseudomonadati</taxon>
        <taxon>Pseudomonadota</taxon>
        <taxon>Gammaproteobacteria</taxon>
        <taxon>Pasteurellales</taxon>
        <taxon>Pasteurellaceae</taxon>
        <taxon>Lonepinella</taxon>
    </lineage>
</organism>
<protein>
    <submittedName>
        <fullName evidence="2">Uncharacterized protein</fullName>
    </submittedName>
</protein>
<comment type="caution">
    <text evidence="2">The sequence shown here is derived from an EMBL/GenBank/DDBJ whole genome shotgun (WGS) entry which is preliminary data.</text>
</comment>
<sequence length="57" mass="6391">MTNYSKTKLKIQLKKGLEMETNASPFIRVSIGLAIILTALSIFALSIAPLISVIRWW</sequence>
<dbReference type="AlphaFoldDB" id="A0A4R1KXG1"/>
<feature type="transmembrane region" description="Helical" evidence="1">
    <location>
        <begin position="26"/>
        <end position="51"/>
    </location>
</feature>
<dbReference type="EMBL" id="SMGJ01000003">
    <property type="protein sequence ID" value="TCK70085.1"/>
    <property type="molecule type" value="Genomic_DNA"/>
</dbReference>
<proteinExistence type="predicted"/>
<keyword evidence="1" id="KW-0472">Membrane</keyword>
<evidence type="ECO:0000313" key="2">
    <source>
        <dbReference type="EMBL" id="TCK70085.1"/>
    </source>
</evidence>
<keyword evidence="3" id="KW-1185">Reference proteome</keyword>
<dbReference type="Proteomes" id="UP000295496">
    <property type="component" value="Unassembled WGS sequence"/>
</dbReference>
<accession>A0A4R1KXG1</accession>
<name>A0A4R1KXG1_9PAST</name>
<evidence type="ECO:0000256" key="1">
    <source>
        <dbReference type="SAM" id="Phobius"/>
    </source>
</evidence>
<evidence type="ECO:0000313" key="3">
    <source>
        <dbReference type="Proteomes" id="UP000295496"/>
    </source>
</evidence>
<gene>
    <name evidence="2" type="ORF">EV692_1311</name>
</gene>
<reference evidence="2 3" key="1">
    <citation type="submission" date="2019-03" db="EMBL/GenBank/DDBJ databases">
        <title>Genomic Encyclopedia of Type Strains, Phase IV (KMG-IV): sequencing the most valuable type-strain genomes for metagenomic binning, comparative biology and taxonomic classification.</title>
        <authorList>
            <person name="Goeker M."/>
        </authorList>
    </citation>
    <scope>NUCLEOTIDE SEQUENCE [LARGE SCALE GENOMIC DNA]</scope>
    <source>
        <strain evidence="2 3">DSM 10053</strain>
    </source>
</reference>
<keyword evidence="1" id="KW-0812">Transmembrane</keyword>
<keyword evidence="1" id="KW-1133">Transmembrane helix</keyword>